<name>X1DPM8_9ZZZZ</name>
<feature type="non-terminal residue" evidence="1">
    <location>
        <position position="281"/>
    </location>
</feature>
<gene>
    <name evidence="1" type="ORF">S01H4_45341</name>
</gene>
<dbReference type="EMBL" id="BART01025234">
    <property type="protein sequence ID" value="GAG98381.1"/>
    <property type="molecule type" value="Genomic_DNA"/>
</dbReference>
<dbReference type="AlphaFoldDB" id="X1DPM8"/>
<dbReference type="Gene3D" id="3.30.1540.10">
    <property type="entry name" value="formyl-coa transferase, domain 3"/>
    <property type="match status" value="1"/>
</dbReference>
<reference evidence="1" key="1">
    <citation type="journal article" date="2014" name="Front. Microbiol.">
        <title>High frequency of phylogenetically diverse reductive dehalogenase-homologous genes in deep subseafloor sedimentary metagenomes.</title>
        <authorList>
            <person name="Kawai M."/>
            <person name="Futagami T."/>
            <person name="Toyoda A."/>
            <person name="Takaki Y."/>
            <person name="Nishi S."/>
            <person name="Hori S."/>
            <person name="Arai W."/>
            <person name="Tsubouchi T."/>
            <person name="Morono Y."/>
            <person name="Uchiyama I."/>
            <person name="Ito T."/>
            <person name="Fujiyama A."/>
            <person name="Inagaki F."/>
            <person name="Takami H."/>
        </authorList>
    </citation>
    <scope>NUCLEOTIDE SEQUENCE</scope>
    <source>
        <strain evidence="1">Expedition CK06-06</strain>
    </source>
</reference>
<dbReference type="GO" id="GO:0003824">
    <property type="term" value="F:catalytic activity"/>
    <property type="evidence" value="ECO:0007669"/>
    <property type="project" value="InterPro"/>
</dbReference>
<dbReference type="Pfam" id="PF02515">
    <property type="entry name" value="CoA_transf_3"/>
    <property type="match status" value="1"/>
</dbReference>
<dbReference type="InterPro" id="IPR050509">
    <property type="entry name" value="CoA-transferase_III"/>
</dbReference>
<sequence>PYASMILADLGAEVIRVEDPKYPYASPPPFFQKGRHRESAFNSIIMRNKRSISLNLKKEPALEIFYKLVEKADVILETFRPKVTNKLKIDYDTLFKINKSIIYCSLTGYGQYGPYEQSAGHDLNYIGICGMLDLNRERVIEQKKDQERKPVLPGVQAADIGGGLVSTIGILGALFERENNPNKEGQYIDVSMTDCVFSFMPMAAAFQFSKEKYDGITKPRNPLHGEVPFYSVYKTKDNKYLSIGAIEVKFWQGLCKGLDRKDLIPKGNAVGSEKEQVFQEV</sequence>
<dbReference type="PANTHER" id="PTHR48228">
    <property type="entry name" value="SUCCINYL-COA--D-CITRAMALATE COA-TRANSFERASE"/>
    <property type="match status" value="1"/>
</dbReference>
<dbReference type="Gene3D" id="3.40.50.10540">
    <property type="entry name" value="Crotonobetainyl-coa:carnitine coa-transferase, domain 1"/>
    <property type="match status" value="1"/>
</dbReference>
<accession>X1DPM8</accession>
<organism evidence="1">
    <name type="scientific">marine sediment metagenome</name>
    <dbReference type="NCBI Taxonomy" id="412755"/>
    <lineage>
        <taxon>unclassified sequences</taxon>
        <taxon>metagenomes</taxon>
        <taxon>ecological metagenomes</taxon>
    </lineage>
</organism>
<evidence type="ECO:0000313" key="1">
    <source>
        <dbReference type="EMBL" id="GAG98381.1"/>
    </source>
</evidence>
<dbReference type="InterPro" id="IPR044855">
    <property type="entry name" value="CoA-Trfase_III_dom3_sf"/>
</dbReference>
<dbReference type="InterPro" id="IPR003673">
    <property type="entry name" value="CoA-Trfase_fam_III"/>
</dbReference>
<evidence type="ECO:0008006" key="2">
    <source>
        <dbReference type="Google" id="ProtNLM"/>
    </source>
</evidence>
<dbReference type="SUPFAM" id="SSF89796">
    <property type="entry name" value="CoA-transferase family III (CaiB/BaiF)"/>
    <property type="match status" value="1"/>
</dbReference>
<dbReference type="PANTHER" id="PTHR48228:SF5">
    <property type="entry name" value="ALPHA-METHYLACYL-COA RACEMASE"/>
    <property type="match status" value="1"/>
</dbReference>
<proteinExistence type="predicted"/>
<dbReference type="InterPro" id="IPR023606">
    <property type="entry name" value="CoA-Trfase_III_dom_1_sf"/>
</dbReference>
<feature type="non-terminal residue" evidence="1">
    <location>
        <position position="1"/>
    </location>
</feature>
<protein>
    <recommendedName>
        <fullName evidence="2">CoA transferase</fullName>
    </recommendedName>
</protein>
<comment type="caution">
    <text evidence="1">The sequence shown here is derived from an EMBL/GenBank/DDBJ whole genome shotgun (WGS) entry which is preliminary data.</text>
</comment>